<dbReference type="EMBL" id="AP025523">
    <property type="protein sequence ID" value="BDE07520.1"/>
    <property type="molecule type" value="Genomic_DNA"/>
</dbReference>
<proteinExistence type="predicted"/>
<sequence length="130" mass="14146">MPAYEHDRARTQAYAEIVRMLASGPREVALAGRFGASGRAIVGDGRRMSGFIVRGLPDPPAGFVYRIWVRGVAVRRSPGVLERTPDALEILVTNGDALERGTSIRVMLERASLETADRFPRTGMLHGTIG</sequence>
<dbReference type="KEGG" id="vab:WPS_27960"/>
<gene>
    <name evidence="1" type="ORF">WPS_27960</name>
</gene>
<organism evidence="1 2">
    <name type="scientific">Vulcanimicrobium alpinum</name>
    <dbReference type="NCBI Taxonomy" id="3016050"/>
    <lineage>
        <taxon>Bacteria</taxon>
        <taxon>Bacillati</taxon>
        <taxon>Vulcanimicrobiota</taxon>
        <taxon>Vulcanimicrobiia</taxon>
        <taxon>Vulcanimicrobiales</taxon>
        <taxon>Vulcanimicrobiaceae</taxon>
        <taxon>Vulcanimicrobium</taxon>
    </lineage>
</organism>
<protein>
    <submittedName>
        <fullName evidence="1">Uncharacterized protein</fullName>
    </submittedName>
</protein>
<reference evidence="1 2" key="1">
    <citation type="journal article" date="2022" name="ISME Commun">
        <title>Vulcanimicrobium alpinus gen. nov. sp. nov., the first cultivated representative of the candidate phylum 'Eremiobacterota', is a metabolically versatile aerobic anoxygenic phototroph.</title>
        <authorList>
            <person name="Yabe S."/>
            <person name="Muto K."/>
            <person name="Abe K."/>
            <person name="Yokota A."/>
            <person name="Staudigel H."/>
            <person name="Tebo B.M."/>
        </authorList>
    </citation>
    <scope>NUCLEOTIDE SEQUENCE [LARGE SCALE GENOMIC DNA]</scope>
    <source>
        <strain evidence="1 2">WC8-2</strain>
    </source>
</reference>
<dbReference type="Proteomes" id="UP001317532">
    <property type="component" value="Chromosome"/>
</dbReference>
<dbReference type="AlphaFoldDB" id="A0AAN1XY33"/>
<evidence type="ECO:0000313" key="1">
    <source>
        <dbReference type="EMBL" id="BDE07520.1"/>
    </source>
</evidence>
<name>A0AAN1XY33_UNVUL</name>
<evidence type="ECO:0000313" key="2">
    <source>
        <dbReference type="Proteomes" id="UP001317532"/>
    </source>
</evidence>
<accession>A0AAN1XY33</accession>
<keyword evidence="2" id="KW-1185">Reference proteome</keyword>